<evidence type="ECO:0000313" key="18">
    <source>
        <dbReference type="EMBL" id="GAX73618.1"/>
    </source>
</evidence>
<dbReference type="InterPro" id="IPR024743">
    <property type="entry name" value="Dynein_HC_stalk"/>
</dbReference>
<keyword evidence="8" id="KW-0282">Flagellum</keyword>
<accession>A0A250WS03</accession>
<dbReference type="FunFam" id="1.20.1270.280:FF:000001">
    <property type="entry name" value="dynein heavy chain 7, axonemal"/>
    <property type="match status" value="1"/>
</dbReference>
<evidence type="ECO:0000256" key="12">
    <source>
        <dbReference type="ARBA" id="ARBA00023175"/>
    </source>
</evidence>
<keyword evidence="11" id="KW-0969">Cilium</keyword>
<dbReference type="GO" id="GO:0051959">
    <property type="term" value="F:dynein light intermediate chain binding"/>
    <property type="evidence" value="ECO:0007669"/>
    <property type="project" value="InterPro"/>
</dbReference>
<dbReference type="GO" id="GO:0005524">
    <property type="term" value="F:ATP binding"/>
    <property type="evidence" value="ECO:0007669"/>
    <property type="project" value="UniProtKB-KW"/>
</dbReference>
<dbReference type="FunFam" id="3.40.50.300:FF:000063">
    <property type="entry name" value="dynein heavy chain 6, axonemal"/>
    <property type="match status" value="1"/>
</dbReference>
<dbReference type="InterPro" id="IPR041589">
    <property type="entry name" value="DNAH3_AAA_lid_1"/>
</dbReference>
<feature type="compositionally biased region" description="Polar residues" evidence="16">
    <location>
        <begin position="83"/>
        <end position="110"/>
    </location>
</feature>
<evidence type="ECO:0000256" key="10">
    <source>
        <dbReference type="ARBA" id="ARBA00023054"/>
    </source>
</evidence>
<dbReference type="Pfam" id="PF12781">
    <property type="entry name" value="AAA_9"/>
    <property type="match status" value="1"/>
</dbReference>
<keyword evidence="6" id="KW-0970">Cilium biogenesis/degradation</keyword>
<dbReference type="Gene3D" id="3.20.180.20">
    <property type="entry name" value="Dynein heavy chain, N-terminal domain 2"/>
    <property type="match status" value="1"/>
</dbReference>
<dbReference type="Pfam" id="PF17852">
    <property type="entry name" value="Dynein_AAA_lid"/>
    <property type="match status" value="1"/>
</dbReference>
<dbReference type="GO" id="GO:0005874">
    <property type="term" value="C:microtubule"/>
    <property type="evidence" value="ECO:0007669"/>
    <property type="project" value="UniProtKB-KW"/>
</dbReference>
<reference evidence="18 19" key="1">
    <citation type="submission" date="2017-08" db="EMBL/GenBank/DDBJ databases">
        <title>Acidophilic green algal genome provides insights into adaptation to an acidic environment.</title>
        <authorList>
            <person name="Hirooka S."/>
            <person name="Hirose Y."/>
            <person name="Kanesaki Y."/>
            <person name="Higuchi S."/>
            <person name="Fujiwara T."/>
            <person name="Onuma R."/>
            <person name="Era A."/>
            <person name="Ohbayashi R."/>
            <person name="Uzuka A."/>
            <person name="Nozaki H."/>
            <person name="Yoshikawa H."/>
            <person name="Miyagishima S.Y."/>
        </authorList>
    </citation>
    <scope>NUCLEOTIDE SEQUENCE [LARGE SCALE GENOMIC DNA]</scope>
    <source>
        <strain evidence="18 19">NIES-2499</strain>
    </source>
</reference>
<dbReference type="Pfam" id="PF18198">
    <property type="entry name" value="AAA_lid_11"/>
    <property type="match status" value="1"/>
</dbReference>
<comment type="caution">
    <text evidence="18">The sequence shown here is derived from an EMBL/GenBank/DDBJ whole genome shotgun (WGS) entry which is preliminary data.</text>
</comment>
<dbReference type="FunFam" id="1.10.8.1220:FF:000001">
    <property type="entry name" value="Dynein axonemal heavy chain 5"/>
    <property type="match status" value="1"/>
</dbReference>
<keyword evidence="19" id="KW-1185">Reference proteome</keyword>
<dbReference type="Pfam" id="PF12775">
    <property type="entry name" value="AAA_7"/>
    <property type="match status" value="1"/>
</dbReference>
<evidence type="ECO:0000256" key="13">
    <source>
        <dbReference type="ARBA" id="ARBA00023212"/>
    </source>
</evidence>
<dbReference type="GO" id="GO:0045505">
    <property type="term" value="F:dynein intermediate chain binding"/>
    <property type="evidence" value="ECO:0007669"/>
    <property type="project" value="InterPro"/>
</dbReference>
<dbReference type="Gene3D" id="1.10.8.720">
    <property type="entry name" value="Region D6 of dynein motor"/>
    <property type="match status" value="1"/>
</dbReference>
<dbReference type="InterPro" id="IPR013602">
    <property type="entry name" value="Dynein_heavy_linker"/>
</dbReference>
<dbReference type="InterPro" id="IPR043160">
    <property type="entry name" value="Dynein_C_barrel"/>
</dbReference>
<keyword evidence="14" id="KW-0966">Cell projection</keyword>
<dbReference type="InterPro" id="IPR042228">
    <property type="entry name" value="Dynein_linker_3"/>
</dbReference>
<dbReference type="InterPro" id="IPR042219">
    <property type="entry name" value="AAA_lid_11_sf"/>
</dbReference>
<dbReference type="Gene3D" id="1.20.920.30">
    <property type="match status" value="1"/>
</dbReference>
<dbReference type="Gene3D" id="1.20.920.20">
    <property type="match status" value="1"/>
</dbReference>
<dbReference type="GO" id="GO:0030286">
    <property type="term" value="C:dynein complex"/>
    <property type="evidence" value="ECO:0007669"/>
    <property type="project" value="UniProtKB-KW"/>
</dbReference>
<dbReference type="Gene3D" id="1.20.140.100">
    <property type="entry name" value="Dynein heavy chain, N-terminal domain 2"/>
    <property type="match status" value="1"/>
</dbReference>
<dbReference type="FunFam" id="1.20.140.100:FF:000004">
    <property type="entry name" value="Dynein axonemal heavy chain 6"/>
    <property type="match status" value="1"/>
</dbReference>
<dbReference type="SUPFAM" id="SSF52540">
    <property type="entry name" value="P-loop containing nucleoside triphosphate hydrolases"/>
    <property type="match status" value="4"/>
</dbReference>
<feature type="coiled-coil region" evidence="15">
    <location>
        <begin position="3653"/>
        <end position="3680"/>
    </location>
</feature>
<dbReference type="SMART" id="SM00382">
    <property type="entry name" value="AAA"/>
    <property type="match status" value="4"/>
</dbReference>
<comment type="similarity">
    <text evidence="2">Belongs to the dynein heavy chain family.</text>
</comment>
<dbReference type="InterPro" id="IPR035706">
    <property type="entry name" value="AAA_9"/>
</dbReference>
<dbReference type="FunFam" id="3.10.490.20:FF:000005">
    <property type="entry name" value="Dynein axonemal heavy chain 6"/>
    <property type="match status" value="1"/>
</dbReference>
<dbReference type="GO" id="GO:0005929">
    <property type="term" value="C:cilium"/>
    <property type="evidence" value="ECO:0007669"/>
    <property type="project" value="UniProtKB-ARBA"/>
</dbReference>
<evidence type="ECO:0000256" key="15">
    <source>
        <dbReference type="SAM" id="Coils"/>
    </source>
</evidence>
<dbReference type="Gene3D" id="6.10.140.1060">
    <property type="match status" value="1"/>
</dbReference>
<dbReference type="InterPro" id="IPR041658">
    <property type="entry name" value="AAA_lid_11"/>
</dbReference>
<dbReference type="Pfam" id="PF03028">
    <property type="entry name" value="Dynein_heavy"/>
    <property type="match status" value="2"/>
</dbReference>
<dbReference type="FunFam" id="3.40.50.300:FF:002141">
    <property type="entry name" value="Dynein heavy chain"/>
    <property type="match status" value="1"/>
</dbReference>
<dbReference type="InterPro" id="IPR003593">
    <property type="entry name" value="AAA+_ATPase"/>
</dbReference>
<protein>
    <recommendedName>
        <fullName evidence="17">AAA+ ATPase domain-containing protein</fullName>
    </recommendedName>
</protein>
<feature type="domain" description="AAA+ ATPase" evidence="17">
    <location>
        <begin position="2471"/>
        <end position="2628"/>
    </location>
</feature>
<dbReference type="Proteomes" id="UP000232323">
    <property type="component" value="Unassembled WGS sequence"/>
</dbReference>
<evidence type="ECO:0000256" key="14">
    <source>
        <dbReference type="ARBA" id="ARBA00023273"/>
    </source>
</evidence>
<evidence type="ECO:0000256" key="1">
    <source>
        <dbReference type="ARBA" id="ARBA00004611"/>
    </source>
</evidence>
<dbReference type="Gene3D" id="1.10.8.1220">
    <property type="match status" value="1"/>
</dbReference>
<dbReference type="Pfam" id="PF12777">
    <property type="entry name" value="MT"/>
    <property type="match status" value="1"/>
</dbReference>
<dbReference type="Gene3D" id="3.40.50.300">
    <property type="entry name" value="P-loop containing nucleotide triphosphate hydrolases"/>
    <property type="match status" value="5"/>
</dbReference>
<dbReference type="InterPro" id="IPR004273">
    <property type="entry name" value="Dynein_heavy_D6_P-loop"/>
</dbReference>
<evidence type="ECO:0000259" key="17">
    <source>
        <dbReference type="SMART" id="SM00382"/>
    </source>
</evidence>
<organism evidence="18 19">
    <name type="scientific">Chlamydomonas eustigma</name>
    <dbReference type="NCBI Taxonomy" id="1157962"/>
    <lineage>
        <taxon>Eukaryota</taxon>
        <taxon>Viridiplantae</taxon>
        <taxon>Chlorophyta</taxon>
        <taxon>core chlorophytes</taxon>
        <taxon>Chlorophyceae</taxon>
        <taxon>CS clade</taxon>
        <taxon>Chlamydomonadales</taxon>
        <taxon>Chlamydomonadaceae</taxon>
        <taxon>Chlamydomonas</taxon>
    </lineage>
</organism>
<keyword evidence="13" id="KW-0206">Cytoskeleton</keyword>
<feature type="domain" description="AAA+ ATPase" evidence="17">
    <location>
        <begin position="2106"/>
        <end position="2266"/>
    </location>
</feature>
<dbReference type="Gene3D" id="1.10.287.2620">
    <property type="match status" value="1"/>
</dbReference>
<gene>
    <name evidence="18" type="ORF">CEUSTIGMA_g1069.t1</name>
</gene>
<dbReference type="Gene3D" id="1.10.8.710">
    <property type="match status" value="1"/>
</dbReference>
<dbReference type="Pfam" id="PF08393">
    <property type="entry name" value="DHC_N2"/>
    <property type="match status" value="1"/>
</dbReference>
<feature type="domain" description="AAA+ ATPase" evidence="17">
    <location>
        <begin position="1428"/>
        <end position="1567"/>
    </location>
</feature>
<keyword evidence="10 15" id="KW-0175">Coiled coil</keyword>
<feature type="compositionally biased region" description="Basic and acidic residues" evidence="16">
    <location>
        <begin position="1"/>
        <end position="15"/>
    </location>
</feature>
<dbReference type="InterPro" id="IPR041228">
    <property type="entry name" value="Dynein_C"/>
</dbReference>
<keyword evidence="4" id="KW-0493">Microtubule</keyword>
<dbReference type="Pfam" id="PF17857">
    <property type="entry name" value="AAA_lid_1"/>
    <property type="match status" value="1"/>
</dbReference>
<dbReference type="Pfam" id="PF18199">
    <property type="entry name" value="Dynein_C"/>
    <property type="match status" value="1"/>
</dbReference>
<dbReference type="PANTHER" id="PTHR22878">
    <property type="entry name" value="DYNEIN HEAVY CHAIN 6, AXONEMAL-LIKE-RELATED"/>
    <property type="match status" value="1"/>
</dbReference>
<name>A0A250WS03_9CHLO</name>
<evidence type="ECO:0000313" key="19">
    <source>
        <dbReference type="Proteomes" id="UP000232323"/>
    </source>
</evidence>
<keyword evidence="5" id="KW-0547">Nucleotide-binding</keyword>
<dbReference type="Gene3D" id="3.10.490.20">
    <property type="match status" value="1"/>
</dbReference>
<dbReference type="InterPro" id="IPR043157">
    <property type="entry name" value="Dynein_AAA1S"/>
</dbReference>
<sequence length="4293" mass="481937">MSSNETKKGSERPEKSTTLTGTLKRSLYLGPQNPVDKAAIKPSLSGTGAPKHTALAVTKRPLTARLGGRGPSNADDTTKQDVRPQSTTRAASSLIAKQSRISDPSQSPQEVNMGVKFFQATDMSNTGKFQHSSVPRVVPARAVFSSNDEPGSAAAAAAESLVADTSDAAHVLVVAERLRRWYVALQAFKRQPDSLEFVYMRHAEPYSVHWNPYNIEVVPHAQIKGLSDYYTMSGKGITHFVDGSADFNSLEGFERDFFLFSKLMRFKLFRTFRLWKSFKMWRRNITARKSHHSRDVLQGQLFILNPVFREAMLRVRKSCMELSQLRLHALKPGTVYSLEDMIQAHSGHREGVTQVLLSFSRAMVNTAQIACRKALELMEEKLLEGKTQGGLAGVTIKTNVRQAVAKAAQLADQAEFSYAMSAARRTEKRRVRNFVRVLDYMICNTLHMLLESSIHDIMSALTPAPSSDIPVAEEAEELDELGLPRKAANILIQWGKPLLLVTLKIDPETGDLFFDPAADDFLKHMSAVQVSFVEHVKLVTRLITDPRLQDFMESTIDGGVVDAEALMEVVLGEDHMSRVESVIDLAEATMASAAEYRDSFTSMRDVVVQNRLYTINSMRSELAQGLRTLNTFRVDLDRFQKNQGAVRSIQRQKSLGVLLFQLGPLLDAFEPSFVRCLQQVHELLPMLAEESYRSFISKVHGATSRLQTYPSNVEEFASYMDFLSSLEFSKPQLDSEFDVVVAHYDLLTEYDISAPPIQLAAFATMESDYATLREVQWHAEGSKDAMIQRFRVDLDNQVEDLLKEVVDIRLLAQHDMILDEQSEIEDVLSYTQGLLDKVESQQARAQQINKFQRQFKLEETNFVDLEDCSEDVNLRHQLWDSRQAWTELTEKLLKCSLSQVDVQTLEEAVARYNRAVMKMERGLIPNKIVPLLREGINSWREFVPIIQSLRNPDMRDRHWAKVKELTGLVIDQEATLGALMSMQVMRHRESITRVSTEAMQEAGLVILLERVVEKWKNVEFTINPYKEMKDGYVLGEVDEILLILEDSLQMISTIMSSRFVGGIRPEVEKVERSLRLFGDTLDAWLECQGQWLYLETIFGASDIQRQLPAEAKAFAQVDRQFKEAMRKARDRPNALQTATAPGMLEIFLKCNDTLELVQKNLEDYLETKRVSFPRFYFLSNDELLEILSQTKNPQAVQPHLQKCFDGIRYLEFGEEAKSIEILSMLSGEGEKVSLGKNLKARGSVEVWLTSVETSMKASVRALSKKGMKEYLTTPRKTWVLQNPAQLVLVISNIYWSMAVEERLSAVDATFQLSKFLEHSITQLGELTALVRGQLSPLERKVLSALITIDVHNRDIVDNLALSGCKSPSEFMWQMQLRYDYDPEAEAIFIKQVNARFEYGYEYLGAQPRLVVTPMTDRCYLTLTGALHLKLGGAPAGPAGTGKTETTKDLAKALGVQCVVFNCGENLDYKFMGKFFSGLAQCGAWACLDEFNRIDIEVLSVVAQQLLAIQNALKAHRERFLFEGREIRLQQTCGVFITMNPGYAGRTELPDNLKALFRPVSMMIPDYALVAEVMLFSEGFDDAKNLSRKMVQLYKLSSEQLSQQDHYDFGMRALKSVLLMAGTLKRANPSLSEDVVLIRAMRDSNIPKFLSEDARLFNAIVSDLFPEVSVPTQDFGSLQTAVVTACRDRGLQPTPAFVTKVVQLHETFNVRFGVMLVGPTGGGKTQCYKTLQRASSLLKEQDSSPENSSFQVVHTSSINPKSVKMGELYGEYNLLTNEWQDGIASSLIRIAAGDNSKDHHWILFDGPVDAVWVENMNTVLDDNCMLCLPNGERIKLNPATMHILFEVQDLAVASPATVSRCGMVYVPPESLGWRPFIQSWLARLSHAHHALMLEAEAAELAAMASGEGQSALSGEPSTSKFSALSVTYTPAPENVPVYHPTVIAFIYGLFERFIDPLLSHIRRHCTELIASVDLNLVTSVAKIFEASARPGPGLDLTKPLDDQTQISLNYCFGYSIIWGVGGNLSSDSWDKFDVFARKLLEGTANFPGGSGTVFDYRLDIARGFALTSWAEIVPKYRYDPAQPYFQILVHTVDSIRMSALLETCLSVRRPVLFNGLSGVGKSALIRDTLERLAAQRGQAGDSGAGKAYMPVALNFSAQTSSHATQAQIESYLEKKRRTRFGAPAGKHIVLFVDDLNMPTREVYGAQPPLELLRQLLDNGGFYDRKKLFWKDIEDVTMVAACGPAGGGRQEVSQRLLRQFTMLCVPAHSEAAMRLIFSSILGGFFAAFFNQEVRERVLRPMVECSIEVYLRIANELLPTPSKSHYTFNLRDVSKVFQGLVSIRPGQCPVPHVTLTRLWIHENLRVFHDRLTTEEDKEYLKHMLFELLQSRFDIREDYPELFVKKEIIFGDFLRMGAASVDRVYEEVMHPEKLQQLLENYLGEYNMEHKNELNLVFFSDAVSHICRIARILRQPRGSAMLVGVGGSGKQSLTRFAAFISDAKCMTIELTRNYGLTEFREDIKKMFKLCGCDGKRVAFLFTDSHVVNESFVEDINSLLNSGEITGLFPQDERDRVFSEFQEWVTEHGIEDTKDAMWKAFIGRVRDNLHLVLAMSPVGEAFRARCRQFPSLINCTTIDWFSPWPEEALLSVSSRFLSNQQHVGSERVNRSVAEMCVNIHTSVDAMAGQFYQELRRRYYVTPKSYLDLIMLYIKLLQDKRQEMALARDRLLNGLQKLQDTNAVVDKMQQELNDLQPILASKTADTEQLLQQVEAESLEAEIIRSVVMNEEQEVKTKQIETQGLKDEAQLELEEVLPALEAAEKALNALNKNDIVEIKTFTKPPILVQLTMEAVCILLQEKPDWDTAKKVLGESGFVKRLVDFDKDNIHDRVVRGLRRIIDDATFTPDQVAKQSKAAMSMCLWVRAMDTYAKVVKIVEPKRHVLQVAQAALDVMNAKLVAKQTQLQEIVDKVERLKVSLETTQAELESLQHQADLSRKRLARASRLTNALGDESVRWKSTAEDLSDRMLLLVGDVLLSAACISYMGAFTGSYRQKLVQSWILGCQEREIPASPSFSLQDTLSSQVQIREWNVQGLPSDPVSTDNGILVTMGSRWPLMIDPQDQANRWIKAKETRNGLRSIRAGDPNIMRTLESCVRIGNPVLLEHVGEAIDPALDSLLQRQTFMQGTRTLIRFGDSDVDYDPSFKFYMTSKLPNPHFLPEICIKVNVINFTVTVQGLEDQLLGDVVRKERPDLEEAKDGLVVSISNDKKLLQDLEDKILRLLRDSTGNILDDEILINTLNTSKNTSATIQVRVKEAEETEKEINNAREVYRPVPIRGSLLYFVVADMALIDPMYQYSLSYFTRLFGQCLDASEESSDLSVRLENMLSYITEFIYRTVCRGLFERHRLLFSFLISVSIQRYSGRISYPEWDFLLRGAARSGGVGNADKHVPEEIASWMSSAKWGSVRALERVVPALSGLVASVLKQAFIWKRFAENPFQLSRDDCQSLSEGINAEQKDLGTLSSAATDSKFLQGLLHPGSFTFLLAVKTLCEDKLVAAVHEHVAEVLGQKFVESPSSSVLEIYNESSPVTPVIFVLSQGADPMSSLARFSLSQGRAAGGPRLQVISLGQGQGPIAESTLSSAVKTGAWVCLQNCHLAKSWMPKLEAMLEDIQQRYERQEKNASRKNELNPMEVETDFQTVPGGYPVEGLGLDAQSGSTQYDVHPDFRMWLTSMPAPHFPVQVLQSGVKVTMEPPQGIRANMLRTFSDMPATFLDDTSNAGSSSPDRMKNWRSLVFACSFFHALIQERRKFGPLGWNIRYDFSAGDLDCALQTLRMFVLNKTDDSRNSSSSSGADRAGLIPWEALGYVTGEINYGGRVTDDNDRRLLICTLERFYNKGSLSAGHTFCGSQTYRSPEDGSLESYLSYIRAWPQRDEPEVFGMHDNANVIFNLQESNVLLENILSLQPRVAELGSSGKSSETIVLDAASEILALLPEPLDVEKHSVVRNPFSQLSSGHENSLGTVLLQETHRFNTLLSVMMASLKELAKAVKGFAVMSSDLEAMFTSILNNQVPALWRKSSYPSLKPLSSWVSNFRTRMDFMSTWLYDGEPSSYWLSGFFFPQGFLTAVLQNHARRMRTPIDKLVFGFGMLSSAKIADESRSIKSAVTEGVIVHGLFIESASWDLDKNVLVESKPFETFSRLPAIHLIPKTTPPGQSIQPQQGGGAEKEGQHASIIRSTYQCPLYKTSARAGILSTTGQSTNFILHMDLPCAHDVNPARFVLSGTAALCELSHLDEEEENIKTS</sequence>
<dbReference type="Gene3D" id="1.20.58.1120">
    <property type="match status" value="1"/>
</dbReference>
<dbReference type="PANTHER" id="PTHR22878:SF68">
    <property type="entry name" value="DYNEIN HEAVY CHAIN 6, AXONEMAL-LIKE"/>
    <property type="match status" value="1"/>
</dbReference>
<keyword evidence="12" id="KW-0505">Motor protein</keyword>
<dbReference type="FunFam" id="3.40.50.300:FF:001145">
    <property type="entry name" value="Putative dynein heavy chain"/>
    <property type="match status" value="1"/>
</dbReference>
<dbReference type="FunFam" id="1.20.920.30:FF:000005">
    <property type="entry name" value="Dynein, axonemal, heavy chain 2"/>
    <property type="match status" value="1"/>
</dbReference>
<dbReference type="FunFam" id="1.10.8.710:FF:000004">
    <property type="entry name" value="Dynein axonemal heavy chain 6"/>
    <property type="match status" value="1"/>
</dbReference>
<dbReference type="STRING" id="1157962.A0A250WS03"/>
<evidence type="ECO:0000256" key="5">
    <source>
        <dbReference type="ARBA" id="ARBA00022741"/>
    </source>
</evidence>
<comment type="subcellular location">
    <subcellularLocation>
        <location evidence="1">Cytoplasm</location>
        <location evidence="1">Cytoskeleton</location>
        <location evidence="1">Flagellum axoneme</location>
    </subcellularLocation>
</comment>
<evidence type="ECO:0000256" key="9">
    <source>
        <dbReference type="ARBA" id="ARBA00023017"/>
    </source>
</evidence>
<dbReference type="FunFam" id="1.20.920.20:FF:000001">
    <property type="entry name" value="dynein heavy chain 2, axonemal"/>
    <property type="match status" value="1"/>
</dbReference>
<evidence type="ECO:0000256" key="3">
    <source>
        <dbReference type="ARBA" id="ARBA00022490"/>
    </source>
</evidence>
<keyword evidence="3" id="KW-0963">Cytoplasm</keyword>
<dbReference type="FunFam" id="1.20.58.1120:FF:000007">
    <property type="entry name" value="Dynein heavy chain 4"/>
    <property type="match status" value="1"/>
</dbReference>
<evidence type="ECO:0000256" key="4">
    <source>
        <dbReference type="ARBA" id="ARBA00022701"/>
    </source>
</evidence>
<dbReference type="GO" id="GO:0060271">
    <property type="term" value="P:cilium assembly"/>
    <property type="evidence" value="ECO:0007669"/>
    <property type="project" value="UniProtKB-ARBA"/>
</dbReference>
<feature type="domain" description="AAA+ ATPase" evidence="17">
    <location>
        <begin position="1709"/>
        <end position="1848"/>
    </location>
</feature>
<evidence type="ECO:0000256" key="6">
    <source>
        <dbReference type="ARBA" id="ARBA00022794"/>
    </source>
</evidence>
<evidence type="ECO:0000256" key="11">
    <source>
        <dbReference type="ARBA" id="ARBA00023069"/>
    </source>
</evidence>
<dbReference type="FunFam" id="3.20.180.20:FF:000003">
    <property type="entry name" value="Dynein heavy chain 12, axonemal"/>
    <property type="match status" value="1"/>
</dbReference>
<dbReference type="InterPro" id="IPR042222">
    <property type="entry name" value="Dynein_2_N"/>
</dbReference>
<evidence type="ECO:0000256" key="8">
    <source>
        <dbReference type="ARBA" id="ARBA00022846"/>
    </source>
</evidence>
<dbReference type="InterPro" id="IPR035699">
    <property type="entry name" value="AAA_6"/>
</dbReference>
<dbReference type="InterPro" id="IPR026983">
    <property type="entry name" value="DHC"/>
</dbReference>
<dbReference type="Gene3D" id="1.20.1270.280">
    <property type="match status" value="1"/>
</dbReference>
<keyword evidence="9" id="KW-0243">Dynein</keyword>
<dbReference type="EMBL" id="BEGY01000004">
    <property type="protein sequence ID" value="GAX73618.1"/>
    <property type="molecule type" value="Genomic_DNA"/>
</dbReference>
<feature type="region of interest" description="Disordered" evidence="16">
    <location>
        <begin position="1"/>
        <end position="110"/>
    </location>
</feature>
<evidence type="ECO:0000256" key="7">
    <source>
        <dbReference type="ARBA" id="ARBA00022840"/>
    </source>
</evidence>
<evidence type="ECO:0000256" key="16">
    <source>
        <dbReference type="SAM" id="MobiDB-lite"/>
    </source>
</evidence>
<dbReference type="Pfam" id="PF12774">
    <property type="entry name" value="AAA_6"/>
    <property type="match status" value="1"/>
</dbReference>
<feature type="region of interest" description="Disordered" evidence="16">
    <location>
        <begin position="4199"/>
        <end position="4221"/>
    </location>
</feature>
<keyword evidence="7" id="KW-0067">ATP-binding</keyword>
<feature type="coiled-coil region" evidence="15">
    <location>
        <begin position="2958"/>
        <end position="2999"/>
    </location>
</feature>
<dbReference type="Pfam" id="PF12780">
    <property type="entry name" value="AAA_8"/>
    <property type="match status" value="1"/>
</dbReference>
<dbReference type="GO" id="GO:0007018">
    <property type="term" value="P:microtubule-based movement"/>
    <property type="evidence" value="ECO:0007669"/>
    <property type="project" value="InterPro"/>
</dbReference>
<dbReference type="Gene3D" id="1.10.472.130">
    <property type="match status" value="1"/>
</dbReference>
<dbReference type="InterPro" id="IPR041466">
    <property type="entry name" value="Dynein_AAA5_ext"/>
</dbReference>
<dbReference type="GO" id="GO:0008569">
    <property type="term" value="F:minus-end-directed microtubule motor activity"/>
    <property type="evidence" value="ECO:0007669"/>
    <property type="project" value="InterPro"/>
</dbReference>
<dbReference type="InterPro" id="IPR027417">
    <property type="entry name" value="P-loop_NTPase"/>
</dbReference>
<evidence type="ECO:0000256" key="2">
    <source>
        <dbReference type="ARBA" id="ARBA00008887"/>
    </source>
</evidence>
<dbReference type="InterPro" id="IPR024317">
    <property type="entry name" value="Dynein_heavy_chain_D4_dom"/>
</dbReference>
<proteinExistence type="inferred from homology"/>
<dbReference type="OrthoDB" id="537704at2759"/>